<name>A0A9X1YQN0_9BURK</name>
<evidence type="ECO:0000313" key="1">
    <source>
        <dbReference type="EMBL" id="MCK9689242.1"/>
    </source>
</evidence>
<reference evidence="1" key="1">
    <citation type="submission" date="2021-11" db="EMBL/GenBank/DDBJ databases">
        <title>BS-T2-15 a new species belonging to the Comamonadaceae family isolated from the soil of a French oak forest.</title>
        <authorList>
            <person name="Mieszkin S."/>
            <person name="Alain K."/>
        </authorList>
    </citation>
    <scope>NUCLEOTIDE SEQUENCE</scope>
    <source>
        <strain evidence="1">BS-T2-15</strain>
    </source>
</reference>
<dbReference type="AlphaFoldDB" id="A0A9X1YQN0"/>
<gene>
    <name evidence="1" type="ORF">LPC04_26290</name>
</gene>
<dbReference type="EMBL" id="JAJLJH010000013">
    <property type="protein sequence ID" value="MCK9689242.1"/>
    <property type="molecule type" value="Genomic_DNA"/>
</dbReference>
<dbReference type="RefSeq" id="WP_275685292.1">
    <property type="nucleotide sequence ID" value="NZ_JAJLJH010000013.1"/>
</dbReference>
<dbReference type="Proteomes" id="UP001139353">
    <property type="component" value="Unassembled WGS sequence"/>
</dbReference>
<organism evidence="1 2">
    <name type="scientific">Scleromatobacter humisilvae</name>
    <dbReference type="NCBI Taxonomy" id="2897159"/>
    <lineage>
        <taxon>Bacteria</taxon>
        <taxon>Pseudomonadati</taxon>
        <taxon>Pseudomonadota</taxon>
        <taxon>Betaproteobacteria</taxon>
        <taxon>Burkholderiales</taxon>
        <taxon>Sphaerotilaceae</taxon>
        <taxon>Scleromatobacter</taxon>
    </lineage>
</organism>
<proteinExistence type="predicted"/>
<sequence length="148" mass="15928">MTRSVDELLSELQDFAPTPDGADNVHRLNELLAGFAALPGCERVAPALLALLERHPQADFGAPGPLVQALESQSGYAALLAASLERQPTELTAWMANRLLNSKQSREDRAAWLARLTAVTSHPRAAASVRDSAIRFLDFQASRQGSPA</sequence>
<comment type="caution">
    <text evidence="1">The sequence shown here is derived from an EMBL/GenBank/DDBJ whole genome shotgun (WGS) entry which is preliminary data.</text>
</comment>
<accession>A0A9X1YQN0</accession>
<keyword evidence="2" id="KW-1185">Reference proteome</keyword>
<protein>
    <submittedName>
        <fullName evidence="1">Uncharacterized protein</fullName>
    </submittedName>
</protein>
<evidence type="ECO:0000313" key="2">
    <source>
        <dbReference type="Proteomes" id="UP001139353"/>
    </source>
</evidence>